<dbReference type="SUPFAM" id="SSF48695">
    <property type="entry name" value="Multiheme cytochromes"/>
    <property type="match status" value="1"/>
</dbReference>
<dbReference type="Pfam" id="PF25093">
    <property type="entry name" value="DUF7807"/>
    <property type="match status" value="1"/>
</dbReference>
<feature type="transmembrane region" description="Helical" evidence="1">
    <location>
        <begin position="74"/>
        <end position="99"/>
    </location>
</feature>
<dbReference type="InterPro" id="IPR056709">
    <property type="entry name" value="DUF7807"/>
</dbReference>
<dbReference type="Proteomes" id="UP001432322">
    <property type="component" value="Unassembled WGS sequence"/>
</dbReference>
<protein>
    <submittedName>
        <fullName evidence="2">Uncharacterized protein</fullName>
    </submittedName>
</protein>
<evidence type="ECO:0000256" key="1">
    <source>
        <dbReference type="SAM" id="Phobius"/>
    </source>
</evidence>
<gene>
    <name evidence="2" type="ORF">PFISCL1PPCAC_17930</name>
    <name evidence="3" type="ORF">PFISCL1PPCAC_17931</name>
</gene>
<reference evidence="2" key="1">
    <citation type="submission" date="2023-10" db="EMBL/GenBank/DDBJ databases">
        <title>Genome assembly of Pristionchus species.</title>
        <authorList>
            <person name="Yoshida K."/>
            <person name="Sommer R.J."/>
        </authorList>
    </citation>
    <scope>NUCLEOTIDE SEQUENCE</scope>
    <source>
        <strain evidence="2">RS5133</strain>
    </source>
</reference>
<dbReference type="InterPro" id="IPR036280">
    <property type="entry name" value="Multihaem_cyt_sf"/>
</dbReference>
<dbReference type="EMBL" id="BTSY01000005">
    <property type="protein sequence ID" value="GMT26633.1"/>
    <property type="molecule type" value="Genomic_DNA"/>
</dbReference>
<feature type="transmembrane region" description="Helical" evidence="1">
    <location>
        <begin position="20"/>
        <end position="38"/>
    </location>
</feature>
<organism evidence="2 4">
    <name type="scientific">Pristionchus fissidentatus</name>
    <dbReference type="NCBI Taxonomy" id="1538716"/>
    <lineage>
        <taxon>Eukaryota</taxon>
        <taxon>Metazoa</taxon>
        <taxon>Ecdysozoa</taxon>
        <taxon>Nematoda</taxon>
        <taxon>Chromadorea</taxon>
        <taxon>Rhabditida</taxon>
        <taxon>Rhabditina</taxon>
        <taxon>Diplogasteromorpha</taxon>
        <taxon>Diplogasteroidea</taxon>
        <taxon>Neodiplogasteridae</taxon>
        <taxon>Pristionchus</taxon>
    </lineage>
</organism>
<feature type="transmembrane region" description="Helical" evidence="1">
    <location>
        <begin position="111"/>
        <end position="130"/>
    </location>
</feature>
<keyword evidence="4" id="KW-1185">Reference proteome</keyword>
<keyword evidence="1" id="KW-0812">Transmembrane</keyword>
<comment type="caution">
    <text evidence="2">The sequence shown here is derived from an EMBL/GenBank/DDBJ whole genome shotgun (WGS) entry which is preliminary data.</text>
</comment>
<keyword evidence="1" id="KW-1133">Transmembrane helix</keyword>
<dbReference type="AlphaFoldDB" id="A0AAV5W7F0"/>
<proteinExistence type="predicted"/>
<accession>A0AAV5W7F0</accession>
<sequence>AMSFFVNQICCCSPAVASQVLAVIALIAYSITGGVYYINDTYDYVTLIVQAVLFIVEGVACILVFIACCQRKPVLMIPIMIISPIHALIDVGFMVYNVIAENYYYYDAGSIVYMMLLILIQIGFELFVLWTHICCYIQLIFAAANPHTSLYYQQQLDCAGCHNHNHVQPHHHLQQPQCAACGQPQPPYAAVHGNPQQLRPQNMQQHAAIMVPNCQQPAASMYPNMQQPVATSGHHTIEIDNPSTVPSAPRESE</sequence>
<name>A0AAV5W7F0_9BILA</name>
<evidence type="ECO:0000313" key="4">
    <source>
        <dbReference type="Proteomes" id="UP001432322"/>
    </source>
</evidence>
<feature type="non-terminal residue" evidence="2">
    <location>
        <position position="1"/>
    </location>
</feature>
<evidence type="ECO:0000313" key="3">
    <source>
        <dbReference type="EMBL" id="GMT26634.1"/>
    </source>
</evidence>
<keyword evidence="1" id="KW-0472">Membrane</keyword>
<feature type="transmembrane region" description="Helical" evidence="1">
    <location>
        <begin position="44"/>
        <end position="67"/>
    </location>
</feature>
<dbReference type="EMBL" id="BTSY01000005">
    <property type="protein sequence ID" value="GMT26634.1"/>
    <property type="molecule type" value="Genomic_DNA"/>
</dbReference>
<evidence type="ECO:0000313" key="2">
    <source>
        <dbReference type="EMBL" id="GMT26633.1"/>
    </source>
</evidence>